<dbReference type="EMBL" id="CP107716">
    <property type="protein sequence ID" value="UYQ71111.1"/>
    <property type="molecule type" value="Genomic_DNA"/>
</dbReference>
<proteinExistence type="predicted"/>
<protein>
    <recommendedName>
        <fullName evidence="4">DUF4333 domain-containing protein</fullName>
    </recommendedName>
</protein>
<keyword evidence="3" id="KW-1185">Reference proteome</keyword>
<evidence type="ECO:0000256" key="1">
    <source>
        <dbReference type="SAM" id="Phobius"/>
    </source>
</evidence>
<organism evidence="2 3">
    <name type="scientific">Pelagibacterium flavum</name>
    <dbReference type="NCBI Taxonomy" id="2984530"/>
    <lineage>
        <taxon>Bacteria</taxon>
        <taxon>Pseudomonadati</taxon>
        <taxon>Pseudomonadota</taxon>
        <taxon>Alphaproteobacteria</taxon>
        <taxon>Hyphomicrobiales</taxon>
        <taxon>Devosiaceae</taxon>
        <taxon>Pelagibacterium</taxon>
    </lineage>
</organism>
<dbReference type="Proteomes" id="UP001163882">
    <property type="component" value="Chromosome"/>
</dbReference>
<evidence type="ECO:0000313" key="2">
    <source>
        <dbReference type="EMBL" id="UYQ71111.1"/>
    </source>
</evidence>
<keyword evidence="1" id="KW-1133">Transmembrane helix</keyword>
<evidence type="ECO:0008006" key="4">
    <source>
        <dbReference type="Google" id="ProtNLM"/>
    </source>
</evidence>
<sequence length="130" mass="13841">MASRWIAIVFGSALLLAVAAIIGIAALFTIAGPGNDIRYDFVSPSGRVDLYLIETCEREGCTHQAVIERPGLEGEPIQVRCGLDIEALDPVFVSLDIQWVSDESGVLIAFAGAGGAERSISIDFDRDCNA</sequence>
<evidence type="ECO:0000313" key="3">
    <source>
        <dbReference type="Proteomes" id="UP001163882"/>
    </source>
</evidence>
<keyword evidence="1" id="KW-0812">Transmembrane</keyword>
<reference evidence="2" key="1">
    <citation type="submission" date="2022-10" db="EMBL/GenBank/DDBJ databases">
        <title>YIM 151497 complete genome.</title>
        <authorList>
            <person name="Chen X."/>
        </authorList>
    </citation>
    <scope>NUCLEOTIDE SEQUENCE</scope>
    <source>
        <strain evidence="2">YIM 151497</strain>
    </source>
</reference>
<feature type="transmembrane region" description="Helical" evidence="1">
    <location>
        <begin position="6"/>
        <end position="31"/>
    </location>
</feature>
<keyword evidence="1" id="KW-0472">Membrane</keyword>
<accession>A0ABY6IKW4</accession>
<dbReference type="RefSeq" id="WP_264224772.1">
    <property type="nucleotide sequence ID" value="NZ_CP107716.1"/>
</dbReference>
<name>A0ABY6IKW4_9HYPH</name>
<gene>
    <name evidence="2" type="ORF">OF122_13750</name>
</gene>